<dbReference type="PANTHER" id="PTHR34265:SF1">
    <property type="entry name" value="TYPE III PANTOTHENATE KINASE"/>
    <property type="match status" value="1"/>
</dbReference>
<evidence type="ECO:0000313" key="19">
    <source>
        <dbReference type="Proteomes" id="UP000414136"/>
    </source>
</evidence>
<protein>
    <recommendedName>
        <fullName evidence="15 16">Type III pantothenate kinase</fullName>
        <ecNumber evidence="6 16">2.7.1.33</ecNumber>
    </recommendedName>
    <alternativeName>
        <fullName evidence="16">PanK-III</fullName>
    </alternativeName>
    <alternativeName>
        <fullName evidence="16">Pantothenic acid kinase</fullName>
    </alternativeName>
</protein>
<dbReference type="EC" id="2.7.1.33" evidence="6 16"/>
<feature type="compositionally biased region" description="Low complexity" evidence="17">
    <location>
        <begin position="368"/>
        <end position="406"/>
    </location>
</feature>
<comment type="cofactor">
    <cofactor evidence="2">
        <name>K(+)</name>
        <dbReference type="ChEBI" id="CHEBI:29103"/>
    </cofactor>
</comment>
<dbReference type="GO" id="GO:0015937">
    <property type="term" value="P:coenzyme A biosynthetic process"/>
    <property type="evidence" value="ECO:0007669"/>
    <property type="project" value="UniProtKB-UniRule"/>
</dbReference>
<evidence type="ECO:0000256" key="12">
    <source>
        <dbReference type="ARBA" id="ARBA00022958"/>
    </source>
</evidence>
<dbReference type="HAMAP" id="MF_01274">
    <property type="entry name" value="Pantothen_kinase_3"/>
    <property type="match status" value="1"/>
</dbReference>
<keyword evidence="10 16" id="KW-0418">Kinase</keyword>
<evidence type="ECO:0000256" key="14">
    <source>
        <dbReference type="ARBA" id="ARBA00038036"/>
    </source>
</evidence>
<evidence type="ECO:0000256" key="8">
    <source>
        <dbReference type="ARBA" id="ARBA00022679"/>
    </source>
</evidence>
<sequence>MPRSRQTSAQPTLTSHGAKNTRISAAPWLLVDAGNSRIKWALAPATRPANWRAAAPSFLASGAVDHAQWRLLATQIRAGWATLNSDAPNTSDTSDTSDTPATSGVPGSDAMDRSRSGRHFAPNAAPLALGQAGRSAQDDDFVCPAPAGVWLTNVAGDAAEQAVRMTLQTLWGMASADWLQVLRASESIAGVRNGYREPTQLGSDRWASLIGAHAAWPDEHLLIVTLGTATTVEALRGDGQYLGGLIAPGPALMLQSLAQGTAQLPTLEATMPPGGQAFARSTAEAILRGCAASQAGLVERSHAQLESQLGATVRCVLSGGARHSLAHALTLPFTEHDQLVTAGLYEVALRTANASVARHAATPKDVATAAANEVATESANPAAATKTGTTTDTSTDTKTDTPASTSRDAGHADGGV</sequence>
<feature type="active site" description="Proton acceptor" evidence="16">
    <location>
        <position position="204"/>
    </location>
</feature>
<evidence type="ECO:0000256" key="16">
    <source>
        <dbReference type="HAMAP-Rule" id="MF_01274"/>
    </source>
</evidence>
<keyword evidence="9 16" id="KW-0547">Nucleotide-binding</keyword>
<comment type="caution">
    <text evidence="16">Lacks conserved residue(s) required for the propagation of feature annotation.</text>
</comment>
<gene>
    <name evidence="16" type="primary">coaX</name>
    <name evidence="18" type="ORF">PCA31118_01613</name>
</gene>
<dbReference type="Proteomes" id="UP000414136">
    <property type="component" value="Unassembled WGS sequence"/>
</dbReference>
<dbReference type="Gene3D" id="3.30.420.40">
    <property type="match status" value="2"/>
</dbReference>
<dbReference type="InterPro" id="IPR004619">
    <property type="entry name" value="Type_III_PanK"/>
</dbReference>
<organism evidence="18 19">
    <name type="scientific">Pandoraea captiosa</name>
    <dbReference type="NCBI Taxonomy" id="2508302"/>
    <lineage>
        <taxon>Bacteria</taxon>
        <taxon>Pseudomonadati</taxon>
        <taxon>Pseudomonadota</taxon>
        <taxon>Betaproteobacteria</taxon>
        <taxon>Burkholderiales</taxon>
        <taxon>Burkholderiaceae</taxon>
        <taxon>Pandoraea</taxon>
    </lineage>
</organism>
<dbReference type="Pfam" id="PF03309">
    <property type="entry name" value="Pan_kinase"/>
    <property type="match status" value="1"/>
</dbReference>
<dbReference type="InterPro" id="IPR043129">
    <property type="entry name" value="ATPase_NBD"/>
</dbReference>
<keyword evidence="7 16" id="KW-0963">Cytoplasm</keyword>
<keyword evidence="8 16" id="KW-0808">Transferase</keyword>
<evidence type="ECO:0000256" key="3">
    <source>
        <dbReference type="ARBA" id="ARBA00004496"/>
    </source>
</evidence>
<evidence type="ECO:0000256" key="2">
    <source>
        <dbReference type="ARBA" id="ARBA00001958"/>
    </source>
</evidence>
<evidence type="ECO:0000256" key="17">
    <source>
        <dbReference type="SAM" id="MobiDB-lite"/>
    </source>
</evidence>
<comment type="cofactor">
    <cofactor evidence="16">
        <name>NH4(+)</name>
        <dbReference type="ChEBI" id="CHEBI:28938"/>
    </cofactor>
    <cofactor evidence="16">
        <name>K(+)</name>
        <dbReference type="ChEBI" id="CHEBI:29103"/>
    </cofactor>
    <text evidence="16">A monovalent cation. Ammonium or potassium.</text>
</comment>
<evidence type="ECO:0000256" key="1">
    <source>
        <dbReference type="ARBA" id="ARBA00001206"/>
    </source>
</evidence>
<feature type="compositionally biased region" description="Low complexity" evidence="17">
    <location>
        <begin position="84"/>
        <end position="103"/>
    </location>
</feature>
<comment type="catalytic activity">
    <reaction evidence="1 16">
        <text>(R)-pantothenate + ATP = (R)-4'-phosphopantothenate + ADP + H(+)</text>
        <dbReference type="Rhea" id="RHEA:16373"/>
        <dbReference type="ChEBI" id="CHEBI:10986"/>
        <dbReference type="ChEBI" id="CHEBI:15378"/>
        <dbReference type="ChEBI" id="CHEBI:29032"/>
        <dbReference type="ChEBI" id="CHEBI:30616"/>
        <dbReference type="ChEBI" id="CHEBI:456216"/>
        <dbReference type="EC" id="2.7.1.33"/>
    </reaction>
</comment>
<reference evidence="18 19" key="1">
    <citation type="submission" date="2019-08" db="EMBL/GenBank/DDBJ databases">
        <authorList>
            <person name="Peeters C."/>
        </authorList>
    </citation>
    <scope>NUCLEOTIDE SEQUENCE [LARGE SCALE GENOMIC DNA]</scope>
    <source>
        <strain evidence="18 19">LMG 31118</strain>
    </source>
</reference>
<dbReference type="GO" id="GO:0004594">
    <property type="term" value="F:pantothenate kinase activity"/>
    <property type="evidence" value="ECO:0007669"/>
    <property type="project" value="UniProtKB-UniRule"/>
</dbReference>
<feature type="binding site" evidence="16">
    <location>
        <position position="282"/>
    </location>
    <ligand>
        <name>substrate</name>
    </ligand>
</feature>
<evidence type="ECO:0000256" key="9">
    <source>
        <dbReference type="ARBA" id="ARBA00022741"/>
    </source>
</evidence>
<evidence type="ECO:0000256" key="11">
    <source>
        <dbReference type="ARBA" id="ARBA00022840"/>
    </source>
</evidence>
<evidence type="ECO:0000256" key="4">
    <source>
        <dbReference type="ARBA" id="ARBA00005225"/>
    </source>
</evidence>
<dbReference type="CDD" id="cd24015">
    <property type="entry name" value="ASKHA_NBD_PanK-III"/>
    <property type="match status" value="1"/>
</dbReference>
<dbReference type="NCBIfam" id="TIGR00671">
    <property type="entry name" value="baf"/>
    <property type="match status" value="1"/>
</dbReference>
<dbReference type="UniPathway" id="UPA00241">
    <property type="reaction ID" value="UER00352"/>
</dbReference>
<keyword evidence="19" id="KW-1185">Reference proteome</keyword>
<dbReference type="EMBL" id="CABPSQ010000002">
    <property type="protein sequence ID" value="VVE64463.1"/>
    <property type="molecule type" value="Genomic_DNA"/>
</dbReference>
<evidence type="ECO:0000256" key="10">
    <source>
        <dbReference type="ARBA" id="ARBA00022777"/>
    </source>
</evidence>
<accession>A0A5E4ZVZ1</accession>
<dbReference type="PANTHER" id="PTHR34265">
    <property type="entry name" value="TYPE III PANTOTHENATE KINASE"/>
    <property type="match status" value="1"/>
</dbReference>
<dbReference type="AlphaFoldDB" id="A0A5E4ZVZ1"/>
<evidence type="ECO:0000256" key="15">
    <source>
        <dbReference type="ARBA" id="ARBA00040883"/>
    </source>
</evidence>
<feature type="binding site" evidence="16">
    <location>
        <begin position="32"/>
        <end position="39"/>
    </location>
    <ligand>
        <name>ATP</name>
        <dbReference type="ChEBI" id="CHEBI:30616"/>
    </ligand>
</feature>
<feature type="binding site" evidence="16">
    <location>
        <position position="195"/>
    </location>
    <ligand>
        <name>substrate</name>
    </ligand>
</feature>
<feature type="binding site" evidence="16">
    <location>
        <begin position="202"/>
        <end position="205"/>
    </location>
    <ligand>
        <name>substrate</name>
    </ligand>
</feature>
<proteinExistence type="inferred from homology"/>
<feature type="region of interest" description="Disordered" evidence="17">
    <location>
        <begin position="83"/>
        <end position="117"/>
    </location>
</feature>
<evidence type="ECO:0000256" key="6">
    <source>
        <dbReference type="ARBA" id="ARBA00012102"/>
    </source>
</evidence>
<dbReference type="GO" id="GO:0005737">
    <property type="term" value="C:cytoplasm"/>
    <property type="evidence" value="ECO:0007669"/>
    <property type="project" value="UniProtKB-SubCell"/>
</dbReference>
<comment type="subcellular location">
    <subcellularLocation>
        <location evidence="3 16">Cytoplasm</location>
    </subcellularLocation>
</comment>
<keyword evidence="12 16" id="KW-0630">Potassium</keyword>
<evidence type="ECO:0000256" key="5">
    <source>
        <dbReference type="ARBA" id="ARBA00011738"/>
    </source>
</evidence>
<evidence type="ECO:0000256" key="7">
    <source>
        <dbReference type="ARBA" id="ARBA00022490"/>
    </source>
</evidence>
<name>A0A5E4ZVZ1_9BURK</name>
<evidence type="ECO:0000313" key="18">
    <source>
        <dbReference type="EMBL" id="VVE64463.1"/>
    </source>
</evidence>
<comment type="pathway">
    <text evidence="4 16">Cofactor biosynthesis; coenzyme A biosynthesis; CoA from (R)-pantothenate: step 1/5.</text>
</comment>
<feature type="region of interest" description="Disordered" evidence="17">
    <location>
        <begin position="368"/>
        <end position="416"/>
    </location>
</feature>
<comment type="function">
    <text evidence="16">Catalyzes the phosphorylation of pantothenate (Pan), the first step in CoA biosynthesis.</text>
</comment>
<dbReference type="GO" id="GO:0005524">
    <property type="term" value="F:ATP binding"/>
    <property type="evidence" value="ECO:0007669"/>
    <property type="project" value="UniProtKB-UniRule"/>
</dbReference>
<comment type="similarity">
    <text evidence="14 16">Belongs to the type III pantothenate kinase family.</text>
</comment>
<feature type="binding site" evidence="16">
    <location>
        <position position="228"/>
    </location>
    <ligand>
        <name>ATP</name>
        <dbReference type="ChEBI" id="CHEBI:30616"/>
    </ligand>
</feature>
<keyword evidence="13 16" id="KW-0173">Coenzyme A biosynthesis</keyword>
<keyword evidence="11 16" id="KW-0067">ATP-binding</keyword>
<comment type="subunit">
    <text evidence="5 16">Homodimer.</text>
</comment>
<evidence type="ECO:0000256" key="13">
    <source>
        <dbReference type="ARBA" id="ARBA00022993"/>
    </source>
</evidence>
<dbReference type="SUPFAM" id="SSF53067">
    <property type="entry name" value="Actin-like ATPase domain"/>
    <property type="match status" value="2"/>
</dbReference>